<keyword evidence="5" id="KW-0410">Iron transport</keyword>
<dbReference type="GO" id="GO:0009279">
    <property type="term" value="C:cell outer membrane"/>
    <property type="evidence" value="ECO:0007669"/>
    <property type="project" value="UniProtKB-SubCell"/>
</dbReference>
<keyword evidence="8" id="KW-0408">Iron</keyword>
<keyword evidence="9" id="KW-0406">Ion transport</keyword>
<evidence type="ECO:0000256" key="6">
    <source>
        <dbReference type="ARBA" id="ARBA00022692"/>
    </source>
</evidence>
<comment type="similarity">
    <text evidence="2 14 15">Belongs to the TonB-dependent receptor family.</text>
</comment>
<evidence type="ECO:0000256" key="2">
    <source>
        <dbReference type="ARBA" id="ARBA00009810"/>
    </source>
</evidence>
<dbReference type="InterPro" id="IPR010105">
    <property type="entry name" value="TonB_sidphr_rcpt"/>
</dbReference>
<feature type="domain" description="TonB-dependent receptor-like beta-barrel" evidence="17">
    <location>
        <begin position="250"/>
        <end position="674"/>
    </location>
</feature>
<evidence type="ECO:0000313" key="20">
    <source>
        <dbReference type="Proteomes" id="UP000193017"/>
    </source>
</evidence>
<dbReference type="SUPFAM" id="SSF56935">
    <property type="entry name" value="Porins"/>
    <property type="match status" value="1"/>
</dbReference>
<evidence type="ECO:0000256" key="3">
    <source>
        <dbReference type="ARBA" id="ARBA00022448"/>
    </source>
</evidence>
<dbReference type="InterPro" id="IPR036942">
    <property type="entry name" value="Beta-barrel_TonB_sf"/>
</dbReference>
<keyword evidence="10 15" id="KW-0798">TonB box</keyword>
<evidence type="ECO:0000256" key="13">
    <source>
        <dbReference type="ARBA" id="ARBA00023237"/>
    </source>
</evidence>
<dbReference type="PANTHER" id="PTHR32552">
    <property type="entry name" value="FERRICHROME IRON RECEPTOR-RELATED"/>
    <property type="match status" value="1"/>
</dbReference>
<keyword evidence="13 14" id="KW-0998">Cell outer membrane</keyword>
<dbReference type="InterPro" id="IPR012910">
    <property type="entry name" value="Plug_dom"/>
</dbReference>
<feature type="domain" description="TonB-dependent receptor plug" evidence="18">
    <location>
        <begin position="77"/>
        <end position="178"/>
    </location>
</feature>
<evidence type="ECO:0000256" key="7">
    <source>
        <dbReference type="ARBA" id="ARBA00022729"/>
    </source>
</evidence>
<dbReference type="CDD" id="cd01347">
    <property type="entry name" value="ligand_gated_channel"/>
    <property type="match status" value="1"/>
</dbReference>
<gene>
    <name evidence="19" type="ORF">B0A89_08540</name>
</gene>
<dbReference type="EMBL" id="CP020612">
    <property type="protein sequence ID" value="ARJ70826.1"/>
    <property type="molecule type" value="Genomic_DNA"/>
</dbReference>
<keyword evidence="3 14" id="KW-0813">Transport</keyword>
<dbReference type="InterPro" id="IPR039426">
    <property type="entry name" value="TonB-dep_rcpt-like"/>
</dbReference>
<dbReference type="Gene3D" id="2.170.130.10">
    <property type="entry name" value="TonB-dependent receptor, plug domain"/>
    <property type="match status" value="1"/>
</dbReference>
<organism evidence="19 20">
    <name type="scientific">Paracoccus contaminans</name>
    <dbReference type="NCBI Taxonomy" id="1945662"/>
    <lineage>
        <taxon>Bacteria</taxon>
        <taxon>Pseudomonadati</taxon>
        <taxon>Pseudomonadota</taxon>
        <taxon>Alphaproteobacteria</taxon>
        <taxon>Rhodobacterales</taxon>
        <taxon>Paracoccaceae</taxon>
        <taxon>Paracoccus</taxon>
    </lineage>
</organism>
<dbReference type="Pfam" id="PF00593">
    <property type="entry name" value="TonB_dep_Rec_b-barrel"/>
    <property type="match status" value="1"/>
</dbReference>
<accession>A0A1W6D168</accession>
<comment type="subcellular location">
    <subcellularLocation>
        <location evidence="1 14">Cell outer membrane</location>
        <topology evidence="1 14">Multi-pass membrane protein</topology>
    </subcellularLocation>
</comment>
<dbReference type="OrthoDB" id="9760333at2"/>
<sequence length="704" mass="75400">MNDFRRRLTRSLLLAGGSLLAVPHAMAQQAAAPSDRASAAAVTLDTVVLTATTDASVQAEGYVGTQAQAATKSDTPVAEAQQSVSVITVDQARDQGARTLGEALSYSAGVVPQAYGGDLRFDNPVVRGFDGARAQYVNGLRQGRYFGGVAYELYGMQQVEIVRGPASALYGSGSPAGIVNQVQKRAQDHDFGEAGIGYGSHGSSRLFFDVNKAPSDRLAMRLTGIIGDTRQQIEDVNNERGYLAGALRWSPDDLTTVDVLLSYTKDSPITPVGVPYGLAQAEDGRDLRKLNLAMPGWDRSDREMWSLGVETSHEFGGGWTLQQGFRYESLNWAYQGSYVSTGLADDGSILRGISRQGEDSRTISLDTRLAGEVTAGAMVHRLLFGLDLKHHEADETSQISGTLPIGRADIGARTAMPALPAPSRTDATLKETGIYAQDEIEAGPWRGTLALRHDRAEQTGEQYGIAAAYDEQAVTGRASIGYRTAQGVMPYLSLATGFEPQTGLTTGKQALRPLRSRQVEVGVKYEPAAFPGLLTAAVYDLRQKNVAQWAGYDAGSNAYLYNDIGEVRSRGVELEGTAEIGAAWKLKASYAYNDTEQLGGANVGQPMPNAPRHLASLWADHDFGNGGTVGLGARYLGERADAANAHMLGGVTLLDMGASYERGRLAASLNVQNLTDKDYLATCSYYGCYYGEGRTITARVATRW</sequence>
<evidence type="ECO:0000313" key="19">
    <source>
        <dbReference type="EMBL" id="ARJ70826.1"/>
    </source>
</evidence>
<evidence type="ECO:0000256" key="16">
    <source>
        <dbReference type="SAM" id="SignalP"/>
    </source>
</evidence>
<keyword evidence="6 14" id="KW-0812">Transmembrane</keyword>
<dbReference type="GO" id="GO:0038023">
    <property type="term" value="F:signaling receptor activity"/>
    <property type="evidence" value="ECO:0007669"/>
    <property type="project" value="InterPro"/>
</dbReference>
<evidence type="ECO:0000256" key="12">
    <source>
        <dbReference type="ARBA" id="ARBA00023170"/>
    </source>
</evidence>
<dbReference type="Proteomes" id="UP000193017">
    <property type="component" value="Chromosome"/>
</dbReference>
<dbReference type="KEGG" id="pcon:B0A89_08540"/>
<protein>
    <submittedName>
        <fullName evidence="19">TonB-dependent siderophore receptor</fullName>
    </submittedName>
</protein>
<evidence type="ECO:0000259" key="17">
    <source>
        <dbReference type="Pfam" id="PF00593"/>
    </source>
</evidence>
<proteinExistence type="inferred from homology"/>
<evidence type="ECO:0000256" key="15">
    <source>
        <dbReference type="RuleBase" id="RU003357"/>
    </source>
</evidence>
<dbReference type="Gene3D" id="2.40.170.20">
    <property type="entry name" value="TonB-dependent receptor, beta-barrel domain"/>
    <property type="match status" value="1"/>
</dbReference>
<dbReference type="InterPro" id="IPR037066">
    <property type="entry name" value="Plug_dom_sf"/>
</dbReference>
<keyword evidence="11 14" id="KW-0472">Membrane</keyword>
<evidence type="ECO:0000256" key="5">
    <source>
        <dbReference type="ARBA" id="ARBA00022496"/>
    </source>
</evidence>
<dbReference type="STRING" id="1945662.B0A89_08540"/>
<feature type="signal peptide" evidence="16">
    <location>
        <begin position="1"/>
        <end position="27"/>
    </location>
</feature>
<evidence type="ECO:0000256" key="4">
    <source>
        <dbReference type="ARBA" id="ARBA00022452"/>
    </source>
</evidence>
<feature type="chain" id="PRO_5012122450" evidence="16">
    <location>
        <begin position="28"/>
        <end position="704"/>
    </location>
</feature>
<keyword evidence="20" id="KW-1185">Reference proteome</keyword>
<evidence type="ECO:0000256" key="9">
    <source>
        <dbReference type="ARBA" id="ARBA00023065"/>
    </source>
</evidence>
<keyword evidence="4 14" id="KW-1134">Transmembrane beta strand</keyword>
<reference evidence="19 20" key="1">
    <citation type="submission" date="2017-03" db="EMBL/GenBank/DDBJ databases">
        <title>Genome sequence of Paracoccus contaminans isolated from a water microcosm.</title>
        <authorList>
            <person name="Aurass P."/>
            <person name="Karste S."/>
            <person name="Trost E."/>
            <person name="Glaeser S.P."/>
            <person name="Kaempfer P."/>
            <person name="Flieger A."/>
        </authorList>
    </citation>
    <scope>NUCLEOTIDE SEQUENCE [LARGE SCALE GENOMIC DNA]</scope>
    <source>
        <strain evidence="20">RKI 16-01929T\LMG 29738T\CCM 8701T\CIP 111112T</strain>
    </source>
</reference>
<evidence type="ECO:0000256" key="10">
    <source>
        <dbReference type="ARBA" id="ARBA00023077"/>
    </source>
</evidence>
<keyword evidence="7 16" id="KW-0732">Signal</keyword>
<evidence type="ECO:0000256" key="14">
    <source>
        <dbReference type="PROSITE-ProRule" id="PRU01360"/>
    </source>
</evidence>
<dbReference type="Pfam" id="PF07715">
    <property type="entry name" value="Plug"/>
    <property type="match status" value="1"/>
</dbReference>
<dbReference type="InterPro" id="IPR000531">
    <property type="entry name" value="Beta-barrel_TonB"/>
</dbReference>
<dbReference type="PANTHER" id="PTHR32552:SF68">
    <property type="entry name" value="FERRICHROME OUTER MEMBRANE TRANSPORTER_PHAGE RECEPTOR"/>
    <property type="match status" value="1"/>
</dbReference>
<name>A0A1W6D168_9RHOB</name>
<keyword evidence="12 19" id="KW-0675">Receptor</keyword>
<dbReference type="GO" id="GO:0015344">
    <property type="term" value="F:siderophore uptake transmembrane transporter activity"/>
    <property type="evidence" value="ECO:0007669"/>
    <property type="project" value="TreeGrafter"/>
</dbReference>
<dbReference type="PROSITE" id="PS52016">
    <property type="entry name" value="TONB_DEPENDENT_REC_3"/>
    <property type="match status" value="1"/>
</dbReference>
<dbReference type="NCBIfam" id="TIGR01783">
    <property type="entry name" value="TonB-siderophor"/>
    <property type="match status" value="1"/>
</dbReference>
<evidence type="ECO:0000256" key="8">
    <source>
        <dbReference type="ARBA" id="ARBA00023004"/>
    </source>
</evidence>
<evidence type="ECO:0000259" key="18">
    <source>
        <dbReference type="Pfam" id="PF07715"/>
    </source>
</evidence>
<evidence type="ECO:0000256" key="1">
    <source>
        <dbReference type="ARBA" id="ARBA00004571"/>
    </source>
</evidence>
<evidence type="ECO:0000256" key="11">
    <source>
        <dbReference type="ARBA" id="ARBA00023136"/>
    </source>
</evidence>
<dbReference type="AlphaFoldDB" id="A0A1W6D168"/>
<dbReference type="GO" id="GO:0015891">
    <property type="term" value="P:siderophore transport"/>
    <property type="evidence" value="ECO:0007669"/>
    <property type="project" value="InterPro"/>
</dbReference>